<evidence type="ECO:0000313" key="1">
    <source>
        <dbReference type="EMBL" id="CAA2994111.1"/>
    </source>
</evidence>
<dbReference type="AlphaFoldDB" id="A0A8S0SN12"/>
<organism evidence="1 2">
    <name type="scientific">Olea europaea subsp. europaea</name>
    <dbReference type="NCBI Taxonomy" id="158383"/>
    <lineage>
        <taxon>Eukaryota</taxon>
        <taxon>Viridiplantae</taxon>
        <taxon>Streptophyta</taxon>
        <taxon>Embryophyta</taxon>
        <taxon>Tracheophyta</taxon>
        <taxon>Spermatophyta</taxon>
        <taxon>Magnoliopsida</taxon>
        <taxon>eudicotyledons</taxon>
        <taxon>Gunneridae</taxon>
        <taxon>Pentapetalae</taxon>
        <taxon>asterids</taxon>
        <taxon>lamiids</taxon>
        <taxon>Lamiales</taxon>
        <taxon>Oleaceae</taxon>
        <taxon>Oleeae</taxon>
        <taxon>Olea</taxon>
    </lineage>
</organism>
<sequence length="192" mass="21483">MECVHKNYVTTCILCLGQSIDTSPDFIPTRALRPLFSPITDTPRGFVPTRALCPASLCLTTVSIRDNFAPADRILESCRNYIAACILYLGQSIDMSCDFVPTHALHPDCSSHSRRVFTPFLDQNRQLQENSRTSFDMQRNFVPTHAFHLGAVGGHQPEYRWTSTIVGRETCLGRHVSIPKAPKIAGTQAIYR</sequence>
<accession>A0A8S0SN12</accession>
<dbReference type="Gramene" id="OE9A093404T1">
    <property type="protein sequence ID" value="OE9A093404C1"/>
    <property type="gene ID" value="OE9A093404"/>
</dbReference>
<comment type="caution">
    <text evidence="1">The sequence shown here is derived from an EMBL/GenBank/DDBJ whole genome shotgun (WGS) entry which is preliminary data.</text>
</comment>
<reference evidence="1 2" key="1">
    <citation type="submission" date="2019-12" db="EMBL/GenBank/DDBJ databases">
        <authorList>
            <person name="Alioto T."/>
            <person name="Alioto T."/>
            <person name="Gomez Garrido J."/>
        </authorList>
    </citation>
    <scope>NUCLEOTIDE SEQUENCE [LARGE SCALE GENOMIC DNA]</scope>
</reference>
<name>A0A8S0SN12_OLEEU</name>
<gene>
    <name evidence="1" type="ORF">OLEA9_A093404</name>
</gene>
<proteinExistence type="predicted"/>
<dbReference type="Proteomes" id="UP000594638">
    <property type="component" value="Unassembled WGS sequence"/>
</dbReference>
<keyword evidence="2" id="KW-1185">Reference proteome</keyword>
<evidence type="ECO:0000313" key="2">
    <source>
        <dbReference type="Proteomes" id="UP000594638"/>
    </source>
</evidence>
<dbReference type="EMBL" id="CACTIH010005467">
    <property type="protein sequence ID" value="CAA2994111.1"/>
    <property type="molecule type" value="Genomic_DNA"/>
</dbReference>
<protein>
    <submittedName>
        <fullName evidence="1">Uncharacterized protein</fullName>
    </submittedName>
</protein>